<sequence length="202" mass="23588">METMSSKILEKMKASVILSLILGISCVTAKSVLQDIITGENEKSLPENKDIKPEENTTQTGLLESEVETNEEFMPIIGTGNNIKSYGDGEIDLLIEEELTPLDEDTLDSQNAIKTDDEDYLSGDRYVDNILGDRIKDEIMETAAGFAPIPLVFRKRQRMPPRRRFTIRRQYQRYPFSPYRRYQNFYPYYSYYRPSSLRFYRY</sequence>
<dbReference type="Proteomes" id="UP000322000">
    <property type="component" value="Chromosome 11"/>
</dbReference>
<accession>A0A7E5W1G9</accession>
<gene>
    <name evidence="2" type="primary">LOC113498585</name>
</gene>
<keyword evidence="1" id="KW-1185">Reference proteome</keyword>
<proteinExistence type="predicted"/>
<dbReference type="KEGG" id="tnl:113498585"/>
<organism evidence="1 2">
    <name type="scientific">Trichoplusia ni</name>
    <name type="common">Cabbage looper</name>
    <dbReference type="NCBI Taxonomy" id="7111"/>
    <lineage>
        <taxon>Eukaryota</taxon>
        <taxon>Metazoa</taxon>
        <taxon>Ecdysozoa</taxon>
        <taxon>Arthropoda</taxon>
        <taxon>Hexapoda</taxon>
        <taxon>Insecta</taxon>
        <taxon>Pterygota</taxon>
        <taxon>Neoptera</taxon>
        <taxon>Endopterygota</taxon>
        <taxon>Lepidoptera</taxon>
        <taxon>Glossata</taxon>
        <taxon>Ditrysia</taxon>
        <taxon>Noctuoidea</taxon>
        <taxon>Noctuidae</taxon>
        <taxon>Plusiinae</taxon>
        <taxon>Trichoplusia</taxon>
    </lineage>
</organism>
<protein>
    <submittedName>
        <fullName evidence="2">Uncharacterized protein LOC113498585</fullName>
    </submittedName>
</protein>
<name>A0A7E5W1G9_TRINI</name>
<dbReference type="InParanoid" id="A0A7E5W1G9"/>
<dbReference type="RefSeq" id="XP_026734450.1">
    <property type="nucleotide sequence ID" value="XM_026878649.1"/>
</dbReference>
<dbReference type="GeneID" id="113498585"/>
<dbReference type="AlphaFoldDB" id="A0A7E5W1G9"/>
<dbReference type="PROSITE" id="PS51257">
    <property type="entry name" value="PROKAR_LIPOPROTEIN"/>
    <property type="match status" value="1"/>
</dbReference>
<reference evidence="2" key="1">
    <citation type="submission" date="2025-08" db="UniProtKB">
        <authorList>
            <consortium name="RefSeq"/>
        </authorList>
    </citation>
    <scope>IDENTIFICATION</scope>
</reference>
<evidence type="ECO:0000313" key="2">
    <source>
        <dbReference type="RefSeq" id="XP_026734450.1"/>
    </source>
</evidence>
<dbReference type="OrthoDB" id="7232756at2759"/>
<evidence type="ECO:0000313" key="1">
    <source>
        <dbReference type="Proteomes" id="UP000322000"/>
    </source>
</evidence>